<evidence type="ECO:0000256" key="1">
    <source>
        <dbReference type="ARBA" id="ARBA00000085"/>
    </source>
</evidence>
<feature type="domain" description="HAMP" evidence="17">
    <location>
        <begin position="227"/>
        <end position="278"/>
    </location>
</feature>
<evidence type="ECO:0000256" key="4">
    <source>
        <dbReference type="ARBA" id="ARBA00022475"/>
    </source>
</evidence>
<evidence type="ECO:0000256" key="9">
    <source>
        <dbReference type="ARBA" id="ARBA00022741"/>
    </source>
</evidence>
<evidence type="ECO:0000256" key="2">
    <source>
        <dbReference type="ARBA" id="ARBA00004429"/>
    </source>
</evidence>
<keyword evidence="13" id="KW-0902">Two-component regulatory system</keyword>
<evidence type="ECO:0000256" key="15">
    <source>
        <dbReference type="SAM" id="Phobius"/>
    </source>
</evidence>
<keyword evidence="7" id="KW-0808">Transferase</keyword>
<dbReference type="InterPro" id="IPR005467">
    <property type="entry name" value="His_kinase_dom"/>
</dbReference>
<dbReference type="Pfam" id="PF00512">
    <property type="entry name" value="HisKA"/>
    <property type="match status" value="1"/>
</dbReference>
<evidence type="ECO:0000256" key="3">
    <source>
        <dbReference type="ARBA" id="ARBA00012438"/>
    </source>
</evidence>
<dbReference type="Gene3D" id="1.10.287.130">
    <property type="match status" value="1"/>
</dbReference>
<evidence type="ECO:0000256" key="8">
    <source>
        <dbReference type="ARBA" id="ARBA00022692"/>
    </source>
</evidence>
<dbReference type="InterPro" id="IPR050980">
    <property type="entry name" value="2C_sensor_his_kinase"/>
</dbReference>
<evidence type="ECO:0000256" key="11">
    <source>
        <dbReference type="ARBA" id="ARBA00022840"/>
    </source>
</evidence>
<evidence type="ECO:0000256" key="7">
    <source>
        <dbReference type="ARBA" id="ARBA00022679"/>
    </source>
</evidence>
<evidence type="ECO:0000256" key="14">
    <source>
        <dbReference type="ARBA" id="ARBA00023136"/>
    </source>
</evidence>
<evidence type="ECO:0000256" key="5">
    <source>
        <dbReference type="ARBA" id="ARBA00022519"/>
    </source>
</evidence>
<comment type="caution">
    <text evidence="18">The sequence shown here is derived from an EMBL/GenBank/DDBJ whole genome shotgun (WGS) entry which is preliminary data.</text>
</comment>
<dbReference type="InterPro" id="IPR003660">
    <property type="entry name" value="HAMP_dom"/>
</dbReference>
<dbReference type="Proteomes" id="UP001596473">
    <property type="component" value="Unassembled WGS sequence"/>
</dbReference>
<keyword evidence="9" id="KW-0547">Nucleotide-binding</keyword>
<dbReference type="SUPFAM" id="SSF47384">
    <property type="entry name" value="Homodimeric domain of signal transducing histidine kinase"/>
    <property type="match status" value="1"/>
</dbReference>
<dbReference type="EC" id="2.7.13.3" evidence="3"/>
<keyword evidence="6" id="KW-0597">Phosphoprotein</keyword>
<dbReference type="Pfam" id="PF02518">
    <property type="entry name" value="HATPase_c"/>
    <property type="match status" value="1"/>
</dbReference>
<dbReference type="Pfam" id="PF00672">
    <property type="entry name" value="HAMP"/>
    <property type="match status" value="1"/>
</dbReference>
<dbReference type="SMART" id="SM00387">
    <property type="entry name" value="HATPase_c"/>
    <property type="match status" value="1"/>
</dbReference>
<evidence type="ECO:0000313" key="18">
    <source>
        <dbReference type="EMBL" id="MFC7419897.1"/>
    </source>
</evidence>
<dbReference type="EMBL" id="JBHTBQ010000014">
    <property type="protein sequence ID" value="MFC7419897.1"/>
    <property type="molecule type" value="Genomic_DNA"/>
</dbReference>
<dbReference type="GO" id="GO:0005524">
    <property type="term" value="F:ATP binding"/>
    <property type="evidence" value="ECO:0007669"/>
    <property type="project" value="UniProtKB-KW"/>
</dbReference>
<evidence type="ECO:0000256" key="6">
    <source>
        <dbReference type="ARBA" id="ARBA00022553"/>
    </source>
</evidence>
<dbReference type="PANTHER" id="PTHR44936">
    <property type="entry name" value="SENSOR PROTEIN CREC"/>
    <property type="match status" value="1"/>
</dbReference>
<keyword evidence="19" id="KW-1185">Reference proteome</keyword>
<keyword evidence="10" id="KW-0418">Kinase</keyword>
<evidence type="ECO:0000259" key="16">
    <source>
        <dbReference type="PROSITE" id="PS50109"/>
    </source>
</evidence>
<dbReference type="InterPro" id="IPR004358">
    <property type="entry name" value="Sig_transdc_His_kin-like_C"/>
</dbReference>
<keyword evidence="4" id="KW-1003">Cell membrane</keyword>
<dbReference type="InterPro" id="IPR003661">
    <property type="entry name" value="HisK_dim/P_dom"/>
</dbReference>
<keyword evidence="5" id="KW-0997">Cell inner membrane</keyword>
<keyword evidence="12 15" id="KW-1133">Transmembrane helix</keyword>
<dbReference type="Gene3D" id="3.30.565.10">
    <property type="entry name" value="Histidine kinase-like ATPase, C-terminal domain"/>
    <property type="match status" value="1"/>
</dbReference>
<dbReference type="PROSITE" id="PS50885">
    <property type="entry name" value="HAMP"/>
    <property type="match status" value="1"/>
</dbReference>
<accession>A0ABW2QW03</accession>
<gene>
    <name evidence="18" type="ORF">ACFQNF_08365</name>
</gene>
<sequence>MRLSPWARRLMPPSLLGRLSLVMVLGVLTTMLIGNWLWANQLKTKAALEVGAAAQHIGAGAASAVRFFQSLPPNYRPILIEQLRDMGGTRFFVSVNRAPVEIQDIPESALSKAVLDMVRVTLSHDLPRLSDVRIGFAMPDGLVVSDEGVTVADLPEEWVQHTLLIKPRPAPVLVIQAEIEPGGWLYLATLMPDPYFLDNGNPLPFDRLLLQGLTLATVLLLSILVVSWITQPLAALSEAAVAFGKGESPALPETGSREFVRTARAFTAMRERIQLYLEDRERLFASISHDLRTPITRLKLRAELLDDEEAGQAFQEDLDELDMMVKGALQSVKDTDIHENHTELALDQLIGRMVRDAMLAGHDVVYQPCGLKVSAKPLALRRALVNLLDNALFYGKRARIAASPVEGGGVCITLHDDGPGVPVEALPTLFQPYTRLEHGRNSNQQGMGLGLGIAQNIVQAHGGKLKLSNHPQGGLLVSVTLP</sequence>
<dbReference type="PROSITE" id="PS50109">
    <property type="entry name" value="HIS_KIN"/>
    <property type="match status" value="1"/>
</dbReference>
<dbReference type="InterPro" id="IPR036890">
    <property type="entry name" value="HATPase_C_sf"/>
</dbReference>
<comment type="catalytic activity">
    <reaction evidence="1">
        <text>ATP + protein L-histidine = ADP + protein N-phospho-L-histidine.</text>
        <dbReference type="EC" id="2.7.13.3"/>
    </reaction>
</comment>
<dbReference type="CDD" id="cd00082">
    <property type="entry name" value="HisKA"/>
    <property type="match status" value="1"/>
</dbReference>
<protein>
    <recommendedName>
        <fullName evidence="3">histidine kinase</fullName>
        <ecNumber evidence="3">2.7.13.3</ecNumber>
    </recommendedName>
</protein>
<reference evidence="19" key="1">
    <citation type="journal article" date="2019" name="Int. J. Syst. Evol. Microbiol.">
        <title>The Global Catalogue of Microorganisms (GCM) 10K type strain sequencing project: providing services to taxonomists for standard genome sequencing and annotation.</title>
        <authorList>
            <consortium name="The Broad Institute Genomics Platform"/>
            <consortium name="The Broad Institute Genome Sequencing Center for Infectious Disease"/>
            <person name="Wu L."/>
            <person name="Ma J."/>
        </authorList>
    </citation>
    <scope>NUCLEOTIDE SEQUENCE [LARGE SCALE GENOMIC DNA]</scope>
    <source>
        <strain evidence="19">CCUG 62945</strain>
    </source>
</reference>
<keyword evidence="8 15" id="KW-0812">Transmembrane</keyword>
<evidence type="ECO:0000313" key="19">
    <source>
        <dbReference type="Proteomes" id="UP001596473"/>
    </source>
</evidence>
<proteinExistence type="predicted"/>
<evidence type="ECO:0000259" key="17">
    <source>
        <dbReference type="PROSITE" id="PS50885"/>
    </source>
</evidence>
<comment type="subcellular location">
    <subcellularLocation>
        <location evidence="2">Cell inner membrane</location>
        <topology evidence="2">Multi-pass membrane protein</topology>
    </subcellularLocation>
</comment>
<name>A0ABW2QW03_9NEIS</name>
<keyword evidence="14 15" id="KW-0472">Membrane</keyword>
<evidence type="ECO:0000256" key="12">
    <source>
        <dbReference type="ARBA" id="ARBA00022989"/>
    </source>
</evidence>
<feature type="domain" description="Histidine kinase" evidence="16">
    <location>
        <begin position="286"/>
        <end position="482"/>
    </location>
</feature>
<dbReference type="SUPFAM" id="SSF55874">
    <property type="entry name" value="ATPase domain of HSP90 chaperone/DNA topoisomerase II/histidine kinase"/>
    <property type="match status" value="1"/>
</dbReference>
<dbReference type="SMART" id="SM00388">
    <property type="entry name" value="HisKA"/>
    <property type="match status" value="1"/>
</dbReference>
<dbReference type="RefSeq" id="WP_380187547.1">
    <property type="nucleotide sequence ID" value="NZ_JBHTBQ010000014.1"/>
</dbReference>
<dbReference type="InterPro" id="IPR003594">
    <property type="entry name" value="HATPase_dom"/>
</dbReference>
<dbReference type="CDD" id="cd06225">
    <property type="entry name" value="HAMP"/>
    <property type="match status" value="1"/>
</dbReference>
<evidence type="ECO:0000256" key="13">
    <source>
        <dbReference type="ARBA" id="ARBA00023012"/>
    </source>
</evidence>
<feature type="transmembrane region" description="Helical" evidence="15">
    <location>
        <begin position="20"/>
        <end position="38"/>
    </location>
</feature>
<dbReference type="Gene3D" id="6.10.340.10">
    <property type="match status" value="1"/>
</dbReference>
<feature type="transmembrane region" description="Helical" evidence="15">
    <location>
        <begin position="208"/>
        <end position="229"/>
    </location>
</feature>
<dbReference type="PRINTS" id="PR00344">
    <property type="entry name" value="BCTRLSENSOR"/>
</dbReference>
<dbReference type="InterPro" id="IPR036097">
    <property type="entry name" value="HisK_dim/P_sf"/>
</dbReference>
<organism evidence="18 19">
    <name type="scientific">Iodobacter arcticus</name>
    <dbReference type="NCBI Taxonomy" id="590593"/>
    <lineage>
        <taxon>Bacteria</taxon>
        <taxon>Pseudomonadati</taxon>
        <taxon>Pseudomonadota</taxon>
        <taxon>Betaproteobacteria</taxon>
        <taxon>Neisseriales</taxon>
        <taxon>Chitinibacteraceae</taxon>
        <taxon>Iodobacter</taxon>
    </lineage>
</organism>
<evidence type="ECO:0000256" key="10">
    <source>
        <dbReference type="ARBA" id="ARBA00022777"/>
    </source>
</evidence>
<dbReference type="PANTHER" id="PTHR44936:SF5">
    <property type="entry name" value="SENSOR HISTIDINE KINASE ENVZ"/>
    <property type="match status" value="1"/>
</dbReference>
<keyword evidence="11 18" id="KW-0067">ATP-binding</keyword>